<proteinExistence type="predicted"/>
<sequence length="70" mass="7386">MGGFGLQNHHKHCRRWLASDGGGSVSTDADCQMAIAGKPAPTRVFQCLCGRFKPESKSRSFPSVAPAPAA</sequence>
<organism evidence="1 2">
    <name type="scientific">Pseudomonas reinekei</name>
    <dbReference type="NCBI Taxonomy" id="395598"/>
    <lineage>
        <taxon>Bacteria</taxon>
        <taxon>Pseudomonadati</taxon>
        <taxon>Pseudomonadota</taxon>
        <taxon>Gammaproteobacteria</taxon>
        <taxon>Pseudomonadales</taxon>
        <taxon>Pseudomonadaceae</taxon>
        <taxon>Pseudomonas</taxon>
    </lineage>
</organism>
<reference evidence="1 2" key="1">
    <citation type="submission" date="2019-09" db="EMBL/GenBank/DDBJ databases">
        <title>Draft genome sequences of 48 bacterial type strains from the CCUG.</title>
        <authorList>
            <person name="Tunovic T."/>
            <person name="Pineiro-Iglesias B."/>
            <person name="Unosson C."/>
            <person name="Inganas E."/>
            <person name="Ohlen M."/>
            <person name="Cardew S."/>
            <person name="Jensie-Markopoulos S."/>
            <person name="Salva-Serra F."/>
            <person name="Jaen-Luchoro D."/>
            <person name="Karlsson R."/>
            <person name="Svensson-Stadler L."/>
            <person name="Chun J."/>
            <person name="Moore E."/>
        </authorList>
    </citation>
    <scope>NUCLEOTIDE SEQUENCE [LARGE SCALE GENOMIC DNA]</scope>
    <source>
        <strain evidence="1 2">CCUG 53116</strain>
    </source>
</reference>
<gene>
    <name evidence="1" type="ORF">F7R15_23125</name>
</gene>
<dbReference type="EMBL" id="VZPS01000019">
    <property type="protein sequence ID" value="KAB0482559.1"/>
    <property type="molecule type" value="Genomic_DNA"/>
</dbReference>
<dbReference type="Proteomes" id="UP000460142">
    <property type="component" value="Unassembled WGS sequence"/>
</dbReference>
<dbReference type="AlphaFoldDB" id="A0A6H9R6Z0"/>
<evidence type="ECO:0000313" key="2">
    <source>
        <dbReference type="Proteomes" id="UP000460142"/>
    </source>
</evidence>
<dbReference type="OrthoDB" id="7032170at2"/>
<comment type="caution">
    <text evidence="1">The sequence shown here is derived from an EMBL/GenBank/DDBJ whole genome shotgun (WGS) entry which is preliminary data.</text>
</comment>
<accession>A0A6H9R6Z0</accession>
<name>A0A6H9R6Z0_PSERE</name>
<evidence type="ECO:0000313" key="1">
    <source>
        <dbReference type="EMBL" id="KAB0482559.1"/>
    </source>
</evidence>
<protein>
    <submittedName>
        <fullName evidence="1">Uncharacterized protein</fullName>
    </submittedName>
</protein>